<protein>
    <submittedName>
        <fullName evidence="1">Uncharacterized protein</fullName>
    </submittedName>
</protein>
<organism evidence="1 2">
    <name type="scientific">Solitalea agri</name>
    <dbReference type="NCBI Taxonomy" id="2953739"/>
    <lineage>
        <taxon>Bacteria</taxon>
        <taxon>Pseudomonadati</taxon>
        <taxon>Bacteroidota</taxon>
        <taxon>Sphingobacteriia</taxon>
        <taxon>Sphingobacteriales</taxon>
        <taxon>Sphingobacteriaceae</taxon>
        <taxon>Solitalea</taxon>
    </lineage>
</organism>
<evidence type="ECO:0000313" key="1">
    <source>
        <dbReference type="EMBL" id="MCO4293050.1"/>
    </source>
</evidence>
<evidence type="ECO:0000313" key="2">
    <source>
        <dbReference type="Proteomes" id="UP001155182"/>
    </source>
</evidence>
<sequence>MKTLGRNEIDYLIEYNSEVHSKVINKGFKFIQTIYAIDSTEFEADDAIVFVIIPIINKIDDPMANSRFILSVEDETVKSVVNGDYPVRWLIDPEYLN</sequence>
<keyword evidence="2" id="KW-1185">Reference proteome</keyword>
<comment type="caution">
    <text evidence="1">The sequence shown here is derived from an EMBL/GenBank/DDBJ whole genome shotgun (WGS) entry which is preliminary data.</text>
</comment>
<proteinExistence type="predicted"/>
<accession>A0A9X2JDL6</accession>
<dbReference type="RefSeq" id="WP_252587546.1">
    <property type="nucleotide sequence ID" value="NZ_JAMWYS010000030.1"/>
</dbReference>
<dbReference type="Proteomes" id="UP001155182">
    <property type="component" value="Unassembled WGS sequence"/>
</dbReference>
<reference evidence="1" key="1">
    <citation type="submission" date="2022-06" db="EMBL/GenBank/DDBJ databases">
        <title>Solitalea sp. MAHUQ-68 isolated from rhizospheric soil.</title>
        <authorList>
            <person name="Huq M.A."/>
        </authorList>
    </citation>
    <scope>NUCLEOTIDE SEQUENCE</scope>
    <source>
        <strain evidence="1">MAHUQ-68</strain>
    </source>
</reference>
<gene>
    <name evidence="1" type="ORF">NF867_09260</name>
</gene>
<dbReference type="EMBL" id="JAMWYS010000030">
    <property type="protein sequence ID" value="MCO4293050.1"/>
    <property type="molecule type" value="Genomic_DNA"/>
</dbReference>
<dbReference type="AlphaFoldDB" id="A0A9X2JDL6"/>
<name>A0A9X2JDL6_9SPHI</name>